<dbReference type="EMBL" id="WOTB01000076">
    <property type="protein sequence ID" value="NHN86935.1"/>
    <property type="molecule type" value="Genomic_DNA"/>
</dbReference>
<evidence type="ECO:0000313" key="2">
    <source>
        <dbReference type="Proteomes" id="UP000635278"/>
    </source>
</evidence>
<dbReference type="RefSeq" id="WP_173585226.1">
    <property type="nucleotide sequence ID" value="NZ_WOTB01000076.1"/>
</dbReference>
<gene>
    <name evidence="1" type="ORF">GOB93_20480</name>
</gene>
<organism evidence="1 2">
    <name type="scientific">Acetobacter musti</name>
    <dbReference type="NCBI Taxonomy" id="864732"/>
    <lineage>
        <taxon>Bacteria</taxon>
        <taxon>Pseudomonadati</taxon>
        <taxon>Pseudomonadota</taxon>
        <taxon>Alphaproteobacteria</taxon>
        <taxon>Acetobacterales</taxon>
        <taxon>Acetobacteraceae</taxon>
        <taxon>Acetobacter</taxon>
    </lineage>
</organism>
<name>A0ABX0JWR7_9PROT</name>
<reference evidence="1 2" key="1">
    <citation type="journal article" date="2020" name="Int. J. Syst. Evol. Microbiol.">
        <title>Novel acetic acid bacteria from cider fermentations: Acetobacter conturbans sp. nov. and Acetobacter fallax sp. nov.</title>
        <authorList>
            <person name="Sombolestani A.S."/>
            <person name="Cleenwerck I."/>
            <person name="Cnockaert M."/>
            <person name="Borremans W."/>
            <person name="Wieme A.D."/>
            <person name="De Vuyst L."/>
            <person name="Vandamme P."/>
        </authorList>
    </citation>
    <scope>NUCLEOTIDE SEQUENCE [LARGE SCALE GENOMIC DNA]</scope>
    <source>
        <strain evidence="1 2">LMG 30640</strain>
    </source>
</reference>
<accession>A0ABX0JWR7</accession>
<evidence type="ECO:0000313" key="1">
    <source>
        <dbReference type="EMBL" id="NHN86935.1"/>
    </source>
</evidence>
<proteinExistence type="predicted"/>
<dbReference type="Proteomes" id="UP000635278">
    <property type="component" value="Unassembled WGS sequence"/>
</dbReference>
<sequence length="352" mass="38738">MPASANAILLAASTIVPIASTISITPAAKQELRLAMGAILRGQGGEAQSALQSISPTELSSEDRYFRSCALSRLNPDNTMQMTSDILHENTFTHDILNLYRTYWRTSALNANSRPTAEKALTNGLANLLSRPLNNIAEAEPLIAARLTAYGLFSQEGRTGVLHDLMIWSRNTQKIEQVPLPEGSNATHVNYLDGFISRGWSSYLTCNYTGTGGWTTSDGLFVIVPSYDSLTDEKFRVNLLAHESQHYSDKKRFGDMPLWRLEYRAKLAEVAYATTTRNRVLDAFVANQSDDPGDPHSYANKKVLKILMTRLGLTSAASLYTVSVDRLHQTAINALRADSVALDTARRDSVPP</sequence>
<protein>
    <submittedName>
        <fullName evidence="1">Uncharacterized protein</fullName>
    </submittedName>
</protein>
<keyword evidence="2" id="KW-1185">Reference proteome</keyword>
<comment type="caution">
    <text evidence="1">The sequence shown here is derived from an EMBL/GenBank/DDBJ whole genome shotgun (WGS) entry which is preliminary data.</text>
</comment>